<evidence type="ECO:0000313" key="2">
    <source>
        <dbReference type="Proteomes" id="UP000712281"/>
    </source>
</evidence>
<evidence type="ECO:0000313" key="1">
    <source>
        <dbReference type="EMBL" id="KAF2607975.1"/>
    </source>
</evidence>
<organism evidence="1 2">
    <name type="scientific">Brassica cretica</name>
    <name type="common">Mustard</name>
    <dbReference type="NCBI Taxonomy" id="69181"/>
    <lineage>
        <taxon>Eukaryota</taxon>
        <taxon>Viridiplantae</taxon>
        <taxon>Streptophyta</taxon>
        <taxon>Embryophyta</taxon>
        <taxon>Tracheophyta</taxon>
        <taxon>Spermatophyta</taxon>
        <taxon>Magnoliopsida</taxon>
        <taxon>eudicotyledons</taxon>
        <taxon>Gunneridae</taxon>
        <taxon>Pentapetalae</taxon>
        <taxon>rosids</taxon>
        <taxon>malvids</taxon>
        <taxon>Brassicales</taxon>
        <taxon>Brassicaceae</taxon>
        <taxon>Brassiceae</taxon>
        <taxon>Brassica</taxon>
    </lineage>
</organism>
<accession>A0A8S9LLJ9</accession>
<sequence length="97" mass="10563">MVRKSARMESNASGTGGPCCFQTMFFGSSGDLRRIGLWRKPRRATKATQPQNPIGRIPVAHVIISGFLRRLSRGIVGLGGYLGNYGGKDVARIFHNS</sequence>
<comment type="caution">
    <text evidence="1">The sequence shown here is derived from an EMBL/GenBank/DDBJ whole genome shotgun (WGS) entry which is preliminary data.</text>
</comment>
<dbReference type="EMBL" id="QGKW02000276">
    <property type="protein sequence ID" value="KAF2607975.1"/>
    <property type="molecule type" value="Genomic_DNA"/>
</dbReference>
<proteinExistence type="predicted"/>
<reference evidence="1" key="1">
    <citation type="submission" date="2019-12" db="EMBL/GenBank/DDBJ databases">
        <title>Genome sequencing and annotation of Brassica cretica.</title>
        <authorList>
            <person name="Studholme D.J."/>
            <person name="Sarris P.F."/>
        </authorList>
    </citation>
    <scope>NUCLEOTIDE SEQUENCE</scope>
    <source>
        <strain evidence="1">PFS-001/15</strain>
        <tissue evidence="1">Leaf</tissue>
    </source>
</reference>
<protein>
    <submittedName>
        <fullName evidence="1">Uncharacterized protein</fullName>
    </submittedName>
</protein>
<dbReference type="AlphaFoldDB" id="A0A8S9LLJ9"/>
<dbReference type="Proteomes" id="UP000712281">
    <property type="component" value="Unassembled WGS sequence"/>
</dbReference>
<gene>
    <name evidence="1" type="ORF">F2Q68_00044366</name>
</gene>
<name>A0A8S9LLJ9_BRACR</name>